<accession>A0AAV7Q2F2</accession>
<evidence type="ECO:0000313" key="2">
    <source>
        <dbReference type="Proteomes" id="UP001066276"/>
    </source>
</evidence>
<dbReference type="EMBL" id="JANPWB010000011">
    <property type="protein sequence ID" value="KAJ1133487.1"/>
    <property type="molecule type" value="Genomic_DNA"/>
</dbReference>
<sequence>MSLTRPYCTERPIRGVPSDLTAFTNAVLTSIANAPGLLGHKLHLSLEFVFHQEGHHSRKPQEEVPLCLEAVELWPDCRGPAGHQPSGRNVGGRNVGMHHLCETRFQYTVVTDDQLFSACPGASEIFFDDVVTVMVELRNGVHHPCQ</sequence>
<protein>
    <submittedName>
        <fullName evidence="1">Uncharacterized protein</fullName>
    </submittedName>
</protein>
<gene>
    <name evidence="1" type="ORF">NDU88_011775</name>
</gene>
<comment type="caution">
    <text evidence="1">The sequence shown here is derived from an EMBL/GenBank/DDBJ whole genome shotgun (WGS) entry which is preliminary data.</text>
</comment>
<reference evidence="1" key="1">
    <citation type="journal article" date="2022" name="bioRxiv">
        <title>Sequencing and chromosome-scale assembly of the giantPleurodeles waltlgenome.</title>
        <authorList>
            <person name="Brown T."/>
            <person name="Elewa A."/>
            <person name="Iarovenko S."/>
            <person name="Subramanian E."/>
            <person name="Araus A.J."/>
            <person name="Petzold A."/>
            <person name="Susuki M."/>
            <person name="Suzuki K.-i.T."/>
            <person name="Hayashi T."/>
            <person name="Toyoda A."/>
            <person name="Oliveira C."/>
            <person name="Osipova E."/>
            <person name="Leigh N.D."/>
            <person name="Simon A."/>
            <person name="Yun M.H."/>
        </authorList>
    </citation>
    <scope>NUCLEOTIDE SEQUENCE</scope>
    <source>
        <strain evidence="1">20211129_DDA</strain>
        <tissue evidence="1">Liver</tissue>
    </source>
</reference>
<dbReference type="AlphaFoldDB" id="A0AAV7Q2F2"/>
<dbReference type="Proteomes" id="UP001066276">
    <property type="component" value="Chromosome 7"/>
</dbReference>
<organism evidence="1 2">
    <name type="scientific">Pleurodeles waltl</name>
    <name type="common">Iberian ribbed newt</name>
    <dbReference type="NCBI Taxonomy" id="8319"/>
    <lineage>
        <taxon>Eukaryota</taxon>
        <taxon>Metazoa</taxon>
        <taxon>Chordata</taxon>
        <taxon>Craniata</taxon>
        <taxon>Vertebrata</taxon>
        <taxon>Euteleostomi</taxon>
        <taxon>Amphibia</taxon>
        <taxon>Batrachia</taxon>
        <taxon>Caudata</taxon>
        <taxon>Salamandroidea</taxon>
        <taxon>Salamandridae</taxon>
        <taxon>Pleurodelinae</taxon>
        <taxon>Pleurodeles</taxon>
    </lineage>
</organism>
<keyword evidence="2" id="KW-1185">Reference proteome</keyword>
<proteinExistence type="predicted"/>
<evidence type="ECO:0000313" key="1">
    <source>
        <dbReference type="EMBL" id="KAJ1133487.1"/>
    </source>
</evidence>
<name>A0AAV7Q2F2_PLEWA</name>